<organism evidence="1 2">
    <name type="scientific">Microcystis aeruginosa NIES-44</name>
    <dbReference type="NCBI Taxonomy" id="449439"/>
    <lineage>
        <taxon>Bacteria</taxon>
        <taxon>Bacillati</taxon>
        <taxon>Cyanobacteriota</taxon>
        <taxon>Cyanophyceae</taxon>
        <taxon>Oscillatoriophycideae</taxon>
        <taxon>Chroococcales</taxon>
        <taxon>Microcystaceae</taxon>
        <taxon>Microcystis</taxon>
    </lineage>
</organism>
<evidence type="ECO:0000313" key="1">
    <source>
        <dbReference type="EMBL" id="GAL93629.1"/>
    </source>
</evidence>
<evidence type="ECO:0008006" key="3">
    <source>
        <dbReference type="Google" id="ProtNLM"/>
    </source>
</evidence>
<dbReference type="Proteomes" id="UP000030321">
    <property type="component" value="Unassembled WGS sequence"/>
</dbReference>
<accession>A0A0A1VVL5</accession>
<proteinExistence type="predicted"/>
<dbReference type="Pfam" id="PF14105">
    <property type="entry name" value="DUF4278"/>
    <property type="match status" value="1"/>
</dbReference>
<dbReference type="InterPro" id="IPR025458">
    <property type="entry name" value="DUF4278"/>
</dbReference>
<dbReference type="EMBL" id="BBPA01000043">
    <property type="protein sequence ID" value="GAL93629.1"/>
    <property type="molecule type" value="Genomic_DNA"/>
</dbReference>
<evidence type="ECO:0000313" key="2">
    <source>
        <dbReference type="Proteomes" id="UP000030321"/>
    </source>
</evidence>
<reference evidence="2" key="1">
    <citation type="journal article" date="2015" name="Genome">
        <title>Whole Genome Sequence of the Non-Microcystin-Producing Microcystis aeruginosa Strain NIES-44.</title>
        <authorList>
            <person name="Okano K."/>
            <person name="Miyata N."/>
            <person name="Ozaki Y."/>
        </authorList>
    </citation>
    <scope>NUCLEOTIDE SEQUENCE [LARGE SCALE GENOMIC DNA]</scope>
    <source>
        <strain evidence="2">NIES-44</strain>
    </source>
</reference>
<comment type="caution">
    <text evidence="1">The sequence shown here is derived from an EMBL/GenBank/DDBJ whole genome shotgun (WGS) entry which is preliminary data.</text>
</comment>
<protein>
    <recommendedName>
        <fullName evidence="3">DUF4278 domain-containing protein</fullName>
    </recommendedName>
</protein>
<dbReference type="AlphaFoldDB" id="A0A0A1VVL5"/>
<name>A0A0A1VVL5_MICAE</name>
<sequence>MEIGMAHQLSPETAMKLTYRGIAYEKNPTATVASSPMILSYRGVLYLKTPGVAQSIQKPVAVTYRGQEHHITQSLASLPMEEPPLSF</sequence>
<gene>
    <name evidence="1" type="ORF">N44_03381</name>
</gene>